<keyword evidence="2" id="KW-0645">Protease</keyword>
<dbReference type="Proteomes" id="UP000265581">
    <property type="component" value="Unassembled WGS sequence"/>
</dbReference>
<feature type="signal peptide" evidence="1">
    <location>
        <begin position="1"/>
        <end position="31"/>
    </location>
</feature>
<protein>
    <submittedName>
        <fullName evidence="2">Carboxypeptidase regulatory-like domain-containing protein</fullName>
    </submittedName>
</protein>
<keyword evidence="3" id="KW-1185">Reference proteome</keyword>
<dbReference type="SUPFAM" id="SSF49452">
    <property type="entry name" value="Starch-binding domain-like"/>
    <property type="match status" value="1"/>
</dbReference>
<dbReference type="GO" id="GO:0004180">
    <property type="term" value="F:carboxypeptidase activity"/>
    <property type="evidence" value="ECO:0007669"/>
    <property type="project" value="UniProtKB-KW"/>
</dbReference>
<reference evidence="2 3" key="1">
    <citation type="submission" date="2018-08" db="EMBL/GenBank/DDBJ databases">
        <title>Aeromicrobium sp. M2KJ-4, whole genome shotgun sequence.</title>
        <authorList>
            <person name="Tuo L."/>
        </authorList>
    </citation>
    <scope>NUCLEOTIDE SEQUENCE [LARGE SCALE GENOMIC DNA]</scope>
    <source>
        <strain evidence="2 3">M2KJ-4</strain>
    </source>
</reference>
<gene>
    <name evidence="2" type="ORF">DX116_18815</name>
</gene>
<dbReference type="AlphaFoldDB" id="A0A371NZ00"/>
<name>A0A371NZ00_9ACTN</name>
<dbReference type="Gene3D" id="2.60.40.1120">
    <property type="entry name" value="Carboxypeptidase-like, regulatory domain"/>
    <property type="match status" value="1"/>
</dbReference>
<comment type="caution">
    <text evidence="2">The sequence shown here is derived from an EMBL/GenBank/DDBJ whole genome shotgun (WGS) entry which is preliminary data.</text>
</comment>
<dbReference type="InterPro" id="IPR013784">
    <property type="entry name" value="Carb-bd-like_fold"/>
</dbReference>
<accession>A0A371NZ00</accession>
<keyword evidence="2" id="KW-0121">Carboxypeptidase</keyword>
<feature type="chain" id="PRO_5016612826" evidence="1">
    <location>
        <begin position="32"/>
        <end position="430"/>
    </location>
</feature>
<evidence type="ECO:0000256" key="1">
    <source>
        <dbReference type="SAM" id="SignalP"/>
    </source>
</evidence>
<keyword evidence="1" id="KW-0732">Signal</keyword>
<dbReference type="RefSeq" id="WP_119705836.1">
    <property type="nucleotide sequence ID" value="NZ_JBHSOI010000001.1"/>
</dbReference>
<dbReference type="OrthoDB" id="3739164at2"/>
<dbReference type="EMBL" id="QUBR01000003">
    <property type="protein sequence ID" value="REK68914.1"/>
    <property type="molecule type" value="Genomic_DNA"/>
</dbReference>
<organism evidence="2 3">
    <name type="scientific">Aeromicrobium endophyticum</name>
    <dbReference type="NCBI Taxonomy" id="2292704"/>
    <lineage>
        <taxon>Bacteria</taxon>
        <taxon>Bacillati</taxon>
        <taxon>Actinomycetota</taxon>
        <taxon>Actinomycetes</taxon>
        <taxon>Propionibacteriales</taxon>
        <taxon>Nocardioidaceae</taxon>
        <taxon>Aeromicrobium</taxon>
    </lineage>
</organism>
<proteinExistence type="predicted"/>
<sequence>MTRHPHLFHRCAAALVLSVGLATVSMPPASAAAATGTISGTLTGTDGTAIAGATVSARIPENVTQPSSTATSSSNGAYSLTVPAGTDVQVCATAPGRLPVCFDAQRGYVIDRTPSSTPWAGVGTPVRVAAGGKRAGTSFPVPSPAHFRGRLTDAQGRPAAGVRVTAHTDDVRGHDDSASTVSDGAGRYDLPLTGQLDSPAEYCLDVAAPAGDGYAHVRRFQTTQGDGVWFGCTKSVSAGAQLTENVTLASDGSAAKNVTTPYFVGTPKVGYRLAARPGRWDPATATLTYAWFDGTRPLGTGPTYVVRAAELGHTITITATATSPGRASASASWTSPSGVVRGTFWIKSSPTIDGRAKVGRRLKARSSATEPNGRRTYRWLRDGKAIRGANGPSYRVKKADRRHRLTVRVSYKAAAYDAATRTSRPTHRVR</sequence>
<evidence type="ECO:0000313" key="3">
    <source>
        <dbReference type="Proteomes" id="UP000265581"/>
    </source>
</evidence>
<dbReference type="Pfam" id="PF13620">
    <property type="entry name" value="CarboxypepD_reg"/>
    <property type="match status" value="1"/>
</dbReference>
<dbReference type="GO" id="GO:0030246">
    <property type="term" value="F:carbohydrate binding"/>
    <property type="evidence" value="ECO:0007669"/>
    <property type="project" value="InterPro"/>
</dbReference>
<keyword evidence="2" id="KW-0378">Hydrolase</keyword>
<dbReference type="Gene3D" id="2.60.40.2700">
    <property type="match status" value="2"/>
</dbReference>
<evidence type="ECO:0000313" key="2">
    <source>
        <dbReference type="EMBL" id="REK68914.1"/>
    </source>
</evidence>